<evidence type="ECO:0000313" key="2">
    <source>
        <dbReference type="Proteomes" id="UP000242915"/>
    </source>
</evidence>
<dbReference type="Proteomes" id="UP000242915">
    <property type="component" value="Unassembled WGS sequence"/>
</dbReference>
<organism evidence="1 2">
    <name type="scientific">Pseudomonas segetis</name>
    <dbReference type="NCBI Taxonomy" id="298908"/>
    <lineage>
        <taxon>Bacteria</taxon>
        <taxon>Pseudomonadati</taxon>
        <taxon>Pseudomonadota</taxon>
        <taxon>Gammaproteobacteria</taxon>
        <taxon>Pseudomonadales</taxon>
        <taxon>Pseudomonadaceae</taxon>
        <taxon>Pseudomonas</taxon>
    </lineage>
</organism>
<protein>
    <submittedName>
        <fullName evidence="1">Uncharacterized protein</fullName>
    </submittedName>
</protein>
<dbReference type="AlphaFoldDB" id="A0A239C9B4"/>
<accession>A0A239C9B4</accession>
<reference evidence="2" key="1">
    <citation type="submission" date="2017-06" db="EMBL/GenBank/DDBJ databases">
        <authorList>
            <person name="Varghese N."/>
            <person name="Submissions S."/>
        </authorList>
    </citation>
    <scope>NUCLEOTIDE SEQUENCE [LARGE SCALE GENOMIC DNA]</scope>
    <source>
        <strain evidence="2">CIP 108523</strain>
    </source>
</reference>
<evidence type="ECO:0000313" key="1">
    <source>
        <dbReference type="EMBL" id="SNS16211.1"/>
    </source>
</evidence>
<sequence>MHKRCWKISIPGCAPFTMILMDDELIASAVAKSIWPSASVS</sequence>
<gene>
    <name evidence="1" type="ORF">SAMN05216255_1556</name>
</gene>
<name>A0A239C9B4_9PSED</name>
<proteinExistence type="predicted"/>
<dbReference type="EMBL" id="FZOG01000002">
    <property type="protein sequence ID" value="SNS16211.1"/>
    <property type="molecule type" value="Genomic_DNA"/>
</dbReference>
<keyword evidence="2" id="KW-1185">Reference proteome</keyword>